<feature type="transmembrane region" description="Helical" evidence="9">
    <location>
        <begin position="210"/>
        <end position="230"/>
    </location>
</feature>
<organism evidence="10 11">
    <name type="scientific">Hydrogenispora ethanolica</name>
    <dbReference type="NCBI Taxonomy" id="1082276"/>
    <lineage>
        <taxon>Bacteria</taxon>
        <taxon>Bacillati</taxon>
        <taxon>Bacillota</taxon>
        <taxon>Hydrogenispora</taxon>
    </lineage>
</organism>
<keyword evidence="11" id="KW-1185">Reference proteome</keyword>
<dbReference type="PANTHER" id="PTHR34308">
    <property type="entry name" value="COBALAMIN BIOSYNTHESIS PROTEIN CBIB"/>
    <property type="match status" value="1"/>
</dbReference>
<evidence type="ECO:0000256" key="1">
    <source>
        <dbReference type="ARBA" id="ARBA00004651"/>
    </source>
</evidence>
<dbReference type="Pfam" id="PF03186">
    <property type="entry name" value="CobD_Cbib"/>
    <property type="match status" value="1"/>
</dbReference>
<feature type="transmembrane region" description="Helical" evidence="9">
    <location>
        <begin position="298"/>
        <end position="317"/>
    </location>
</feature>
<comment type="caution">
    <text evidence="9">Lacks conserved residue(s) required for the propagation of feature annotation.</text>
</comment>
<proteinExistence type="inferred from homology"/>
<name>A0A4R1S4B6_HYDET</name>
<dbReference type="HAMAP" id="MF_00024">
    <property type="entry name" value="CobD_CbiB"/>
    <property type="match status" value="1"/>
</dbReference>
<evidence type="ECO:0000256" key="2">
    <source>
        <dbReference type="ARBA" id="ARBA00004953"/>
    </source>
</evidence>
<gene>
    <name evidence="9" type="primary">cobD</name>
    <name evidence="10" type="ORF">EDC14_100419</name>
</gene>
<dbReference type="UniPathway" id="UPA00148"/>
<keyword evidence="8 9" id="KW-0472">Membrane</keyword>
<evidence type="ECO:0000256" key="3">
    <source>
        <dbReference type="ARBA" id="ARBA00006263"/>
    </source>
</evidence>
<keyword evidence="7 9" id="KW-1133">Transmembrane helix</keyword>
<dbReference type="NCBIfam" id="TIGR00380">
    <property type="entry name" value="cobal_cbiB"/>
    <property type="match status" value="1"/>
</dbReference>
<dbReference type="Proteomes" id="UP000295008">
    <property type="component" value="Unassembled WGS sequence"/>
</dbReference>
<dbReference type="InterPro" id="IPR004485">
    <property type="entry name" value="Cobalamin_biosynth_CobD/CbiB"/>
</dbReference>
<comment type="pathway">
    <text evidence="2 9">Cofactor biosynthesis; adenosylcobalamin biosynthesis.</text>
</comment>
<dbReference type="EMBL" id="SLUN01000004">
    <property type="protein sequence ID" value="TCL74085.1"/>
    <property type="molecule type" value="Genomic_DNA"/>
</dbReference>
<evidence type="ECO:0000313" key="11">
    <source>
        <dbReference type="Proteomes" id="UP000295008"/>
    </source>
</evidence>
<evidence type="ECO:0000256" key="4">
    <source>
        <dbReference type="ARBA" id="ARBA00022475"/>
    </source>
</evidence>
<comment type="caution">
    <text evidence="10">The sequence shown here is derived from an EMBL/GenBank/DDBJ whole genome shotgun (WGS) entry which is preliminary data.</text>
</comment>
<dbReference type="GO" id="GO:0005886">
    <property type="term" value="C:plasma membrane"/>
    <property type="evidence" value="ECO:0007669"/>
    <property type="project" value="UniProtKB-SubCell"/>
</dbReference>
<protein>
    <recommendedName>
        <fullName evidence="9">Cobalamin biosynthesis protein CobD</fullName>
    </recommendedName>
</protein>
<comment type="function">
    <text evidence="9">Converts cobyric acid to cobinamide by the addition of aminopropanol on the F carboxylic group.</text>
</comment>
<feature type="transmembrane region" description="Helical" evidence="9">
    <location>
        <begin position="55"/>
        <end position="76"/>
    </location>
</feature>
<keyword evidence="5 9" id="KW-0169">Cobalamin biosynthesis</keyword>
<evidence type="ECO:0000256" key="5">
    <source>
        <dbReference type="ARBA" id="ARBA00022573"/>
    </source>
</evidence>
<dbReference type="GO" id="GO:0009236">
    <property type="term" value="P:cobalamin biosynthetic process"/>
    <property type="evidence" value="ECO:0007669"/>
    <property type="project" value="UniProtKB-UniRule"/>
</dbReference>
<dbReference type="RefSeq" id="WP_243662812.1">
    <property type="nucleotide sequence ID" value="NZ_SLUN01000004.1"/>
</dbReference>
<comment type="subcellular location">
    <subcellularLocation>
        <location evidence="1 9">Cell membrane</location>
        <topology evidence="1 9">Multi-pass membrane protein</topology>
    </subcellularLocation>
</comment>
<keyword evidence="6 9" id="KW-0812">Transmembrane</keyword>
<evidence type="ECO:0000256" key="7">
    <source>
        <dbReference type="ARBA" id="ARBA00022989"/>
    </source>
</evidence>
<reference evidence="10 11" key="1">
    <citation type="submission" date="2019-03" db="EMBL/GenBank/DDBJ databases">
        <title>Genomic Encyclopedia of Type Strains, Phase IV (KMG-IV): sequencing the most valuable type-strain genomes for metagenomic binning, comparative biology and taxonomic classification.</title>
        <authorList>
            <person name="Goeker M."/>
        </authorList>
    </citation>
    <scope>NUCLEOTIDE SEQUENCE [LARGE SCALE GENOMIC DNA]</scope>
    <source>
        <strain evidence="10 11">LX-B</strain>
    </source>
</reference>
<dbReference type="AlphaFoldDB" id="A0A4R1S4B6"/>
<dbReference type="GO" id="GO:0015420">
    <property type="term" value="F:ABC-type vitamin B12 transporter activity"/>
    <property type="evidence" value="ECO:0007669"/>
    <property type="project" value="UniProtKB-UniRule"/>
</dbReference>
<dbReference type="PANTHER" id="PTHR34308:SF1">
    <property type="entry name" value="COBALAMIN BIOSYNTHESIS PROTEIN CBIB"/>
    <property type="match status" value="1"/>
</dbReference>
<keyword evidence="4 9" id="KW-1003">Cell membrane</keyword>
<evidence type="ECO:0000256" key="9">
    <source>
        <dbReference type="HAMAP-Rule" id="MF_00024"/>
    </source>
</evidence>
<sequence length="319" mass="33864">MAAPNLLTVLSGLGVDGLVGDPPRLPHPVVGLGWVIAGLERWLNRPGRSPLLLRWLGILTVGLVVGLAFGATLLLLEWLGPVGWLYWPVNAWLMGTTVARRGLQEAGSAIYRALRNGDLAAARAEAGKIVGRDTGGLGEAEVVRAGVESVAENTVDGIIAPLCYGLLGGTPLAMAYRAVNTLDSMLGYKNERFRHFGWAAARLDDLANYLPARLTGLLLVAAAGLLGGAARQSWRIMRRDARKHPSPNGGWPEAAVAGALGIRLGGFNVYHGRTSFRAYLGNPDRPLEAEDLRRAVRLLNGATVLWLVLAAVIGLGMQG</sequence>
<evidence type="ECO:0000313" key="10">
    <source>
        <dbReference type="EMBL" id="TCL74085.1"/>
    </source>
</evidence>
<evidence type="ECO:0000256" key="8">
    <source>
        <dbReference type="ARBA" id="ARBA00023136"/>
    </source>
</evidence>
<accession>A0A4R1S4B6</accession>
<evidence type="ECO:0000256" key="6">
    <source>
        <dbReference type="ARBA" id="ARBA00022692"/>
    </source>
</evidence>
<dbReference type="GO" id="GO:0048472">
    <property type="term" value="F:threonine-phosphate decarboxylase activity"/>
    <property type="evidence" value="ECO:0007669"/>
    <property type="project" value="InterPro"/>
</dbReference>
<comment type="similarity">
    <text evidence="3 9">Belongs to the CobD/CbiB family.</text>
</comment>